<comment type="caution">
    <text evidence="1">The sequence shown here is derived from an EMBL/GenBank/DDBJ whole genome shotgun (WGS) entry which is preliminary data.</text>
</comment>
<evidence type="ECO:0008006" key="3">
    <source>
        <dbReference type="Google" id="ProtNLM"/>
    </source>
</evidence>
<dbReference type="Proteomes" id="UP001175271">
    <property type="component" value="Unassembled WGS sequence"/>
</dbReference>
<protein>
    <recommendedName>
        <fullName evidence="3">DDE Tnp4 domain-containing protein</fullName>
    </recommendedName>
</protein>
<reference evidence="1" key="1">
    <citation type="submission" date="2023-06" db="EMBL/GenBank/DDBJ databases">
        <title>Genomic analysis of the entomopathogenic nematode Steinernema hermaphroditum.</title>
        <authorList>
            <person name="Schwarz E.M."/>
            <person name="Heppert J.K."/>
            <person name="Baniya A."/>
            <person name="Schwartz H.T."/>
            <person name="Tan C.-H."/>
            <person name="Antoshechkin I."/>
            <person name="Sternberg P.W."/>
            <person name="Goodrich-Blair H."/>
            <person name="Dillman A.R."/>
        </authorList>
    </citation>
    <scope>NUCLEOTIDE SEQUENCE</scope>
    <source>
        <strain evidence="1">PS9179</strain>
        <tissue evidence="1">Whole animal</tissue>
    </source>
</reference>
<dbReference type="EMBL" id="JAUCMV010000005">
    <property type="protein sequence ID" value="KAK0400064.1"/>
    <property type="molecule type" value="Genomic_DNA"/>
</dbReference>
<sequence>MDTFASDVAASLRVVEERDRELALEMKKEIHDICYKRQRTYIRGSHERHQEQRFDLFTEYYNSEEDNDLRQYIRFGRQDFDSLHEILKSQLQKARSHRFPLTSQQRLTVFLRFIAHGPSYRCISTTFGIGVATVQRIIIDVTKAILEAIPLRRPNTADLIEVAERFEHRWQFPNCVAALDGKHFLLEAPCAAGSLYFNYKLPLHSRISLGRCRLPFLILRHRLPWTTIRLLDLRGQSDSPTDPQIDSRR</sequence>
<evidence type="ECO:0000313" key="2">
    <source>
        <dbReference type="Proteomes" id="UP001175271"/>
    </source>
</evidence>
<proteinExistence type="predicted"/>
<organism evidence="1 2">
    <name type="scientific">Steinernema hermaphroditum</name>
    <dbReference type="NCBI Taxonomy" id="289476"/>
    <lineage>
        <taxon>Eukaryota</taxon>
        <taxon>Metazoa</taxon>
        <taxon>Ecdysozoa</taxon>
        <taxon>Nematoda</taxon>
        <taxon>Chromadorea</taxon>
        <taxon>Rhabditida</taxon>
        <taxon>Tylenchina</taxon>
        <taxon>Panagrolaimomorpha</taxon>
        <taxon>Strongyloidoidea</taxon>
        <taxon>Steinernematidae</taxon>
        <taxon>Steinernema</taxon>
    </lineage>
</organism>
<evidence type="ECO:0000313" key="1">
    <source>
        <dbReference type="EMBL" id="KAK0400064.1"/>
    </source>
</evidence>
<name>A0AA39H794_9BILA</name>
<dbReference type="AlphaFoldDB" id="A0AA39H794"/>
<gene>
    <name evidence="1" type="ORF">QR680_003337</name>
</gene>
<keyword evidence="2" id="KW-1185">Reference proteome</keyword>
<accession>A0AA39H794</accession>